<dbReference type="InterPro" id="IPR000033">
    <property type="entry name" value="LDLR_classB_rpt"/>
</dbReference>
<proteinExistence type="predicted"/>
<comment type="caution">
    <text evidence="4">The sequence shown here is derived from an EMBL/GenBank/DDBJ whole genome shotgun (WGS) entry which is preliminary data.</text>
</comment>
<feature type="repeat" description="LDL-receptor class B" evidence="3">
    <location>
        <begin position="16"/>
        <end position="56"/>
    </location>
</feature>
<keyword evidence="5" id="KW-1185">Reference proteome</keyword>
<reference evidence="4 5" key="1">
    <citation type="submission" date="2024-07" db="EMBL/GenBank/DDBJ databases">
        <title>Chromosome-level genome assembly of the water stick insect Ranatra chinensis (Heteroptera: Nepidae).</title>
        <authorList>
            <person name="Liu X."/>
        </authorList>
    </citation>
    <scope>NUCLEOTIDE SEQUENCE [LARGE SCALE GENOMIC DNA]</scope>
    <source>
        <strain evidence="4">Cailab_2021Rc</strain>
        <tissue evidence="4">Muscle</tissue>
    </source>
</reference>
<dbReference type="SUPFAM" id="SSF57196">
    <property type="entry name" value="EGF/Laminin"/>
    <property type="match status" value="1"/>
</dbReference>
<organism evidence="4 5">
    <name type="scientific">Ranatra chinensis</name>
    <dbReference type="NCBI Taxonomy" id="642074"/>
    <lineage>
        <taxon>Eukaryota</taxon>
        <taxon>Metazoa</taxon>
        <taxon>Ecdysozoa</taxon>
        <taxon>Arthropoda</taxon>
        <taxon>Hexapoda</taxon>
        <taxon>Insecta</taxon>
        <taxon>Pterygota</taxon>
        <taxon>Neoptera</taxon>
        <taxon>Paraneoptera</taxon>
        <taxon>Hemiptera</taxon>
        <taxon>Heteroptera</taxon>
        <taxon>Panheteroptera</taxon>
        <taxon>Nepomorpha</taxon>
        <taxon>Nepidae</taxon>
        <taxon>Ranatrinae</taxon>
        <taxon>Ranatra</taxon>
    </lineage>
</organism>
<accession>A0ABD0YAH8</accession>
<evidence type="ECO:0000256" key="2">
    <source>
        <dbReference type="ARBA" id="ARBA00022737"/>
    </source>
</evidence>
<evidence type="ECO:0000313" key="4">
    <source>
        <dbReference type="EMBL" id="KAL1115213.1"/>
    </source>
</evidence>
<dbReference type="Gene3D" id="2.120.10.30">
    <property type="entry name" value="TolB, C-terminal domain"/>
    <property type="match status" value="1"/>
</dbReference>
<evidence type="ECO:0000256" key="1">
    <source>
        <dbReference type="ARBA" id="ARBA00022536"/>
    </source>
</evidence>
<dbReference type="PANTHER" id="PTHR46513">
    <property type="entry name" value="VITELLOGENIN RECEPTOR-LIKE PROTEIN-RELATED-RELATED"/>
    <property type="match status" value="1"/>
</dbReference>
<evidence type="ECO:0000313" key="5">
    <source>
        <dbReference type="Proteomes" id="UP001558652"/>
    </source>
</evidence>
<protein>
    <submittedName>
        <fullName evidence="4">Uncharacterized protein</fullName>
    </submittedName>
</protein>
<gene>
    <name evidence="4" type="ORF">AAG570_007244</name>
</gene>
<name>A0ABD0YAH8_9HEMI</name>
<dbReference type="InterPro" id="IPR050778">
    <property type="entry name" value="Cueball_EGF_LRP_Nidogen"/>
</dbReference>
<dbReference type="PROSITE" id="PS51120">
    <property type="entry name" value="LDLRB"/>
    <property type="match status" value="1"/>
</dbReference>
<dbReference type="InterPro" id="IPR011042">
    <property type="entry name" value="6-blade_b-propeller_TolB-like"/>
</dbReference>
<keyword evidence="1" id="KW-0245">EGF-like domain</keyword>
<dbReference type="EMBL" id="JBFDAA010000020">
    <property type="protein sequence ID" value="KAL1115213.1"/>
    <property type="molecule type" value="Genomic_DNA"/>
</dbReference>
<dbReference type="SUPFAM" id="SSF63825">
    <property type="entry name" value="YWTD domain"/>
    <property type="match status" value="1"/>
</dbReference>
<dbReference type="PANTHER" id="PTHR46513:SF13">
    <property type="entry name" value="EGF-LIKE DOMAIN-CONTAINING PROTEIN"/>
    <property type="match status" value="1"/>
</dbReference>
<evidence type="ECO:0000256" key="3">
    <source>
        <dbReference type="PROSITE-ProRule" id="PRU00461"/>
    </source>
</evidence>
<sequence>MRGDVFFNFYFVFQSQRLYWCDLKTIVRIFYNGTGREVILDSGTASPFALAYHQDIVYWIDRTGDKGFMKAVQVSESVVGRRAATLTLGDDLGSTKDIAVFSVGRQRGTNPCAEDDGGCEELCLYDGKRPVCACPGRTVGPDGKNCAGGSTYLHRRTSHENAPMRLQ</sequence>
<keyword evidence="2" id="KW-0677">Repeat</keyword>
<dbReference type="Proteomes" id="UP001558652">
    <property type="component" value="Unassembled WGS sequence"/>
</dbReference>
<dbReference type="AlphaFoldDB" id="A0ABD0YAH8"/>